<dbReference type="SUPFAM" id="SSF56672">
    <property type="entry name" value="DNA/RNA polymerases"/>
    <property type="match status" value="1"/>
</dbReference>
<evidence type="ECO:0000256" key="1">
    <source>
        <dbReference type="ARBA" id="ARBA00023268"/>
    </source>
</evidence>
<feature type="region of interest" description="Disordered" evidence="2">
    <location>
        <begin position="89"/>
        <end position="159"/>
    </location>
</feature>
<feature type="domain" description="Integrase zinc-binding" evidence="5">
    <location>
        <begin position="632"/>
        <end position="686"/>
    </location>
</feature>
<dbReference type="Pfam" id="PF00078">
    <property type="entry name" value="RVT_1"/>
    <property type="match status" value="1"/>
</dbReference>
<dbReference type="Proteomes" id="UP001172457">
    <property type="component" value="Chromosome 2"/>
</dbReference>
<feature type="domain" description="Reverse transcriptase/retrotransposon-derived protein RNase H-like" evidence="4">
    <location>
        <begin position="468"/>
        <end position="545"/>
    </location>
</feature>
<feature type="compositionally biased region" description="Acidic residues" evidence="2">
    <location>
        <begin position="92"/>
        <end position="108"/>
    </location>
</feature>
<name>A0AA38U188_9ASTR</name>
<dbReference type="CDD" id="cd01647">
    <property type="entry name" value="RT_LTR"/>
    <property type="match status" value="1"/>
</dbReference>
<feature type="domain" description="Reverse transcriptase" evidence="3">
    <location>
        <begin position="233"/>
        <end position="414"/>
    </location>
</feature>
<dbReference type="Gene3D" id="3.30.70.270">
    <property type="match status" value="2"/>
</dbReference>
<dbReference type="InterPro" id="IPR050951">
    <property type="entry name" value="Retrovirus_Pol_polyprotein"/>
</dbReference>
<evidence type="ECO:0008006" key="8">
    <source>
        <dbReference type="Google" id="ProtNLM"/>
    </source>
</evidence>
<evidence type="ECO:0000259" key="4">
    <source>
        <dbReference type="Pfam" id="PF17919"/>
    </source>
</evidence>
<evidence type="ECO:0000259" key="3">
    <source>
        <dbReference type="Pfam" id="PF00078"/>
    </source>
</evidence>
<reference evidence="6" key="1">
    <citation type="submission" date="2023-03" db="EMBL/GenBank/DDBJ databases">
        <title>Chromosome-scale reference genome and RAD-based genetic map of yellow starthistle (Centaurea solstitialis) reveal putative structural variation and QTLs associated with invader traits.</title>
        <authorList>
            <person name="Reatini B."/>
            <person name="Cang F.A."/>
            <person name="Jiang Q."/>
            <person name="Mckibben M.T.W."/>
            <person name="Barker M.S."/>
            <person name="Rieseberg L.H."/>
            <person name="Dlugosch K.M."/>
        </authorList>
    </citation>
    <scope>NUCLEOTIDE SEQUENCE</scope>
    <source>
        <strain evidence="6">CAN-66</strain>
        <tissue evidence="6">Leaf</tissue>
    </source>
</reference>
<feature type="compositionally biased region" description="Acidic residues" evidence="2">
    <location>
        <begin position="116"/>
        <end position="137"/>
    </location>
</feature>
<keyword evidence="7" id="KW-1185">Reference proteome</keyword>
<dbReference type="Gene3D" id="1.10.340.70">
    <property type="match status" value="1"/>
</dbReference>
<dbReference type="PANTHER" id="PTHR37984:SF5">
    <property type="entry name" value="PROTEIN NYNRIN-LIKE"/>
    <property type="match status" value="1"/>
</dbReference>
<dbReference type="AlphaFoldDB" id="A0AA38U188"/>
<feature type="compositionally biased region" description="Basic and acidic residues" evidence="2">
    <location>
        <begin position="207"/>
        <end position="229"/>
    </location>
</feature>
<evidence type="ECO:0000259" key="5">
    <source>
        <dbReference type="Pfam" id="PF17921"/>
    </source>
</evidence>
<dbReference type="InterPro" id="IPR000477">
    <property type="entry name" value="RT_dom"/>
</dbReference>
<proteinExistence type="predicted"/>
<dbReference type="InterPro" id="IPR043502">
    <property type="entry name" value="DNA/RNA_pol_sf"/>
</dbReference>
<dbReference type="Pfam" id="PF17919">
    <property type="entry name" value="RT_RNaseH_2"/>
    <property type="match status" value="1"/>
</dbReference>
<evidence type="ECO:0000313" key="6">
    <source>
        <dbReference type="EMBL" id="KAJ9561342.1"/>
    </source>
</evidence>
<dbReference type="GO" id="GO:0003824">
    <property type="term" value="F:catalytic activity"/>
    <property type="evidence" value="ECO:0007669"/>
    <property type="project" value="UniProtKB-KW"/>
</dbReference>
<feature type="region of interest" description="Disordered" evidence="2">
    <location>
        <begin position="202"/>
        <end position="229"/>
    </location>
</feature>
<dbReference type="EMBL" id="JARYMX010000002">
    <property type="protein sequence ID" value="KAJ9561342.1"/>
    <property type="molecule type" value="Genomic_DNA"/>
</dbReference>
<protein>
    <recommendedName>
        <fullName evidence="8">Reverse transcriptase domain-containing protein</fullName>
    </recommendedName>
</protein>
<gene>
    <name evidence="6" type="ORF">OSB04_006502</name>
</gene>
<dbReference type="FunFam" id="3.30.70.270:FF:000003">
    <property type="entry name" value="Transposon Ty3-G Gag-Pol polyprotein"/>
    <property type="match status" value="1"/>
</dbReference>
<dbReference type="InterPro" id="IPR041588">
    <property type="entry name" value="Integrase_H2C2"/>
</dbReference>
<evidence type="ECO:0000256" key="2">
    <source>
        <dbReference type="SAM" id="MobiDB-lite"/>
    </source>
</evidence>
<organism evidence="6 7">
    <name type="scientific">Centaurea solstitialis</name>
    <name type="common">yellow star-thistle</name>
    <dbReference type="NCBI Taxonomy" id="347529"/>
    <lineage>
        <taxon>Eukaryota</taxon>
        <taxon>Viridiplantae</taxon>
        <taxon>Streptophyta</taxon>
        <taxon>Embryophyta</taxon>
        <taxon>Tracheophyta</taxon>
        <taxon>Spermatophyta</taxon>
        <taxon>Magnoliopsida</taxon>
        <taxon>eudicotyledons</taxon>
        <taxon>Gunneridae</taxon>
        <taxon>Pentapetalae</taxon>
        <taxon>asterids</taxon>
        <taxon>campanulids</taxon>
        <taxon>Asterales</taxon>
        <taxon>Asteraceae</taxon>
        <taxon>Carduoideae</taxon>
        <taxon>Cardueae</taxon>
        <taxon>Centaureinae</taxon>
        <taxon>Centaurea</taxon>
    </lineage>
</organism>
<sequence>MAALIETSLSDINTNPLGTLIHPFNMFRNHVHPPAVLDLTTSKATGTMLLFPFMATTKNIVPDKPPSCDIRHQTRLVNCNSKPNILNILSEEPSEEENEEQPMEEENKEESSKEPTEDDPSEEPQEELPEEDEDSDTVFDARCGPKPGHIHREYSPNPMKSTSTCESWVGSKGHSVMRYLPIDGVYDDEIYKLGGNSLLRGDSSNPHVERCSTRGDRPQEDSKHLMSTKTDERKLEDIPIFRDFPEVFPKDLSGLPPARQVEFRIDLIPEATSIARSPYRLAPTEMKELSNQLQELQGKGSFDLVTHHGIFALVTTNYGYMKQTRYGHFEFTFMPFGLINAPAVFMDLMNRVCKPYLDKLVIVFIDDILIYSKSKEEHEAHLRLILELLRKEKLFAKFSKCEFWLQEVQFLGHVVNSNGIHVDPAPTSPSEIRSFLGLAGYYRRFIANFSKIAKPLTSLTQKDKKFDWGEAQDEAFQTLKDKLCDAPILTLPDGPDDFVVYCDASNQGLGCVLMQRGKVIAYASRQLKNHEKNYTTHYLELGVVIRYHSGKVNVVADALSRKERAKPKRVCSMSMTVHSRIKDKILEAQNEALSDINAPEEMLCGLDKQMERREDGGLYFNERIWVPLTGNVRTLIMDEAHTTRYSVHPRTDKMYHDLRDVYWWPGMKKAIAIYVSKCLTCSKVKAEHQKPSGLLQQPEIPEWKWENITMDFITKLPRTSSGHDSIWVIVDIMTK</sequence>
<keyword evidence="1" id="KW-0511">Multifunctional enzyme</keyword>
<comment type="caution">
    <text evidence="6">The sequence shown here is derived from an EMBL/GenBank/DDBJ whole genome shotgun (WGS) entry which is preliminary data.</text>
</comment>
<evidence type="ECO:0000313" key="7">
    <source>
        <dbReference type="Proteomes" id="UP001172457"/>
    </source>
</evidence>
<accession>A0AA38U188</accession>
<dbReference type="InterPro" id="IPR041577">
    <property type="entry name" value="RT_RNaseH_2"/>
</dbReference>
<dbReference type="InterPro" id="IPR043128">
    <property type="entry name" value="Rev_trsase/Diguanyl_cyclase"/>
</dbReference>
<dbReference type="FunFam" id="3.30.70.270:FF:000020">
    <property type="entry name" value="Transposon Tf2-6 polyprotein-like Protein"/>
    <property type="match status" value="1"/>
</dbReference>
<dbReference type="PANTHER" id="PTHR37984">
    <property type="entry name" value="PROTEIN CBG26694"/>
    <property type="match status" value="1"/>
</dbReference>
<dbReference type="Pfam" id="PF17921">
    <property type="entry name" value="Integrase_H2C2"/>
    <property type="match status" value="1"/>
</dbReference>